<proteinExistence type="predicted"/>
<organism evidence="2 3">
    <name type="scientific">Achromobacter denitrificans</name>
    <name type="common">Alcaligenes denitrificans</name>
    <dbReference type="NCBI Taxonomy" id="32002"/>
    <lineage>
        <taxon>Bacteria</taxon>
        <taxon>Pseudomonadati</taxon>
        <taxon>Pseudomonadota</taxon>
        <taxon>Betaproteobacteria</taxon>
        <taxon>Burkholderiales</taxon>
        <taxon>Alcaligenaceae</taxon>
        <taxon>Achromobacter</taxon>
    </lineage>
</organism>
<dbReference type="EMBL" id="CP154792">
    <property type="protein sequence ID" value="XAN17154.1"/>
    <property type="molecule type" value="Genomic_DNA"/>
</dbReference>
<feature type="compositionally biased region" description="Basic and acidic residues" evidence="1">
    <location>
        <begin position="87"/>
        <end position="99"/>
    </location>
</feature>
<evidence type="ECO:0000256" key="1">
    <source>
        <dbReference type="SAM" id="MobiDB-lite"/>
    </source>
</evidence>
<evidence type="ECO:0000313" key="2">
    <source>
        <dbReference type="EMBL" id="XAN17154.1"/>
    </source>
</evidence>
<evidence type="ECO:0000313" key="3">
    <source>
        <dbReference type="Proteomes" id="UP001446337"/>
    </source>
</evidence>
<protein>
    <submittedName>
        <fullName evidence="2">Uncharacterized protein</fullName>
    </submittedName>
</protein>
<accession>A0ABZ3G7V0</accession>
<name>A0ABZ3G7V0_ACHDE</name>
<dbReference type="RefSeq" id="WP_175179320.1">
    <property type="nucleotide sequence ID" value="NZ_CADIKP010000016.1"/>
</dbReference>
<reference evidence="2 3" key="1">
    <citation type="submission" date="2024-05" db="EMBL/GenBank/DDBJ databases">
        <title>Achromobacter denitrificans. BP1, complete genome.</title>
        <authorList>
            <person name="Zhang B."/>
        </authorList>
    </citation>
    <scope>NUCLEOTIDE SEQUENCE [LARGE SCALE GENOMIC DNA]</scope>
    <source>
        <strain evidence="2 3">BP1</strain>
    </source>
</reference>
<keyword evidence="3" id="KW-1185">Reference proteome</keyword>
<gene>
    <name evidence="2" type="ORF">AAIK43_03765</name>
</gene>
<dbReference type="Proteomes" id="UP001446337">
    <property type="component" value="Chromosome"/>
</dbReference>
<feature type="region of interest" description="Disordered" evidence="1">
    <location>
        <begin position="87"/>
        <end position="110"/>
    </location>
</feature>
<sequence length="110" mass="11923">MNTSPIKIDGFRAAEAWHVQLCANAKAAAGYLFPSLLRQCFAELPESAQGDFLDGVGALFVNFQVIGEPVPGRQDVRADVALHAMAPHEQDAWEEEQQRSLDLADEGEGA</sequence>